<dbReference type="EMBL" id="ABJB010609361">
    <property type="status" value="NOT_ANNOTATED_CDS"/>
    <property type="molecule type" value="Genomic_DNA"/>
</dbReference>
<dbReference type="EMBL" id="ABJB010634192">
    <property type="status" value="NOT_ANNOTATED_CDS"/>
    <property type="molecule type" value="Genomic_DNA"/>
</dbReference>
<keyword evidence="3" id="KW-1185">Reference proteome</keyword>
<dbReference type="InParanoid" id="B7Q062"/>
<dbReference type="STRING" id="6945.B7Q062"/>
<accession>B7Q062</accession>
<dbReference type="EMBL" id="ABJB010750263">
    <property type="status" value="NOT_ANNOTATED_CDS"/>
    <property type="molecule type" value="Genomic_DNA"/>
</dbReference>
<evidence type="ECO:0000313" key="1">
    <source>
        <dbReference type="EMBL" id="EEC12234.1"/>
    </source>
</evidence>
<dbReference type="VEuPathDB" id="VectorBase:ISCP_031824"/>
<dbReference type="VEuPathDB" id="VectorBase:ISCI009845"/>
<dbReference type="HOGENOM" id="CLU_1327686_0_0_1"/>
<reference evidence="2" key="2">
    <citation type="submission" date="2020-05" db="UniProtKB">
        <authorList>
            <consortium name="EnsemblMetazoa"/>
        </authorList>
    </citation>
    <scope>IDENTIFICATION</scope>
    <source>
        <strain evidence="2">wikel</strain>
    </source>
</reference>
<dbReference type="EMBL" id="DS830258">
    <property type="protein sequence ID" value="EEC12234.1"/>
    <property type="molecule type" value="Genomic_DNA"/>
</dbReference>
<dbReference type="PaxDb" id="6945-B7Q062"/>
<organism>
    <name type="scientific">Ixodes scapularis</name>
    <name type="common">Black-legged tick</name>
    <name type="synonym">Deer tick</name>
    <dbReference type="NCBI Taxonomy" id="6945"/>
    <lineage>
        <taxon>Eukaryota</taxon>
        <taxon>Metazoa</taxon>
        <taxon>Ecdysozoa</taxon>
        <taxon>Arthropoda</taxon>
        <taxon>Chelicerata</taxon>
        <taxon>Arachnida</taxon>
        <taxon>Acari</taxon>
        <taxon>Parasitiformes</taxon>
        <taxon>Ixodida</taxon>
        <taxon>Ixodoidea</taxon>
        <taxon>Ixodidae</taxon>
        <taxon>Ixodinae</taxon>
        <taxon>Ixodes</taxon>
    </lineage>
</organism>
<dbReference type="AlphaFoldDB" id="B7Q062"/>
<reference evidence="1 3" key="1">
    <citation type="submission" date="2008-03" db="EMBL/GenBank/DDBJ databases">
        <title>Annotation of Ixodes scapularis.</title>
        <authorList>
            <consortium name="Ixodes scapularis Genome Project Consortium"/>
            <person name="Caler E."/>
            <person name="Hannick L.I."/>
            <person name="Bidwell S."/>
            <person name="Joardar V."/>
            <person name="Thiagarajan M."/>
            <person name="Amedeo P."/>
            <person name="Galinsky K.J."/>
            <person name="Schobel S."/>
            <person name="Inman J."/>
            <person name="Hostetler J."/>
            <person name="Miller J."/>
            <person name="Hammond M."/>
            <person name="Megy K."/>
            <person name="Lawson D."/>
            <person name="Kodira C."/>
            <person name="Sutton G."/>
            <person name="Meyer J."/>
            <person name="Hill C.A."/>
            <person name="Birren B."/>
            <person name="Nene V."/>
            <person name="Collins F."/>
            <person name="Alarcon-Chaidez F."/>
            <person name="Wikel S."/>
            <person name="Strausberg R."/>
        </authorList>
    </citation>
    <scope>NUCLEOTIDE SEQUENCE [LARGE SCALE GENOMIC DNA]</scope>
    <source>
        <strain evidence="3">Wikel</strain>
        <strain evidence="1">Wikel colony</strain>
    </source>
</reference>
<gene>
    <name evidence="1" type="ORF">IscW_ISCW009845</name>
</gene>
<evidence type="ECO:0000313" key="3">
    <source>
        <dbReference type="Proteomes" id="UP000001555"/>
    </source>
</evidence>
<dbReference type="VEuPathDB" id="VectorBase:ISCW009845"/>
<dbReference type="EnsemblMetazoa" id="ISCW009845-RA">
    <property type="protein sequence ID" value="ISCW009845-PA"/>
    <property type="gene ID" value="ISCW009845"/>
</dbReference>
<protein>
    <submittedName>
        <fullName evidence="1 2">Uncharacterized protein</fullName>
    </submittedName>
</protein>
<sequence length="207" mass="23514">MCCGNQETIQALEQEVRDLQTEFEADRTDYLETIRRQDQQLRLLGQILEKVQPCIRRDSNYANLELVKAQSVWDQDAQKWRLPELSIQRTKLPPTDEIPDRFSPASTSSSFSSLLKAKQISNRLANGVNLPTDIRTSRSLPTTSTGKFANLSLSSEALNRKPLRLESLNLDEGPQSSSPLRLETLHLSTGRAEPPRRRFAELLDWPA</sequence>
<dbReference type="EMBL" id="ABJB011024242">
    <property type="status" value="NOT_ANNOTATED_CDS"/>
    <property type="molecule type" value="Genomic_DNA"/>
</dbReference>
<dbReference type="OrthoDB" id="3176171at2759"/>
<name>B7Q062_IXOSC</name>
<dbReference type="Proteomes" id="UP000001555">
    <property type="component" value="Unassembled WGS sequence"/>
</dbReference>
<proteinExistence type="predicted"/>
<evidence type="ECO:0000313" key="2">
    <source>
        <dbReference type="EnsemblMetazoa" id="ISCW009845-PA"/>
    </source>
</evidence>